<name>A0A3P7K9S1_ONCOC</name>
<keyword evidence="2" id="KW-1185">Reference proteome</keyword>
<organism evidence="1 2">
    <name type="scientific">Onchocerca ochengi</name>
    <name type="common">Filarial nematode worm</name>
    <dbReference type="NCBI Taxonomy" id="42157"/>
    <lineage>
        <taxon>Eukaryota</taxon>
        <taxon>Metazoa</taxon>
        <taxon>Ecdysozoa</taxon>
        <taxon>Nematoda</taxon>
        <taxon>Chromadorea</taxon>
        <taxon>Rhabditida</taxon>
        <taxon>Spirurina</taxon>
        <taxon>Spiruromorpha</taxon>
        <taxon>Filarioidea</taxon>
        <taxon>Onchocercidae</taxon>
        <taxon>Onchocerca</taxon>
    </lineage>
</organism>
<feature type="non-terminal residue" evidence="1">
    <location>
        <position position="1"/>
    </location>
</feature>
<proteinExistence type="predicted"/>
<evidence type="ECO:0000313" key="1">
    <source>
        <dbReference type="EMBL" id="VDN00615.1"/>
    </source>
</evidence>
<protein>
    <submittedName>
        <fullName evidence="1">Uncharacterized protein</fullName>
    </submittedName>
</protein>
<dbReference type="AlphaFoldDB" id="A0A3P7K9S1"/>
<evidence type="ECO:0000313" key="2">
    <source>
        <dbReference type="Proteomes" id="UP000271087"/>
    </source>
</evidence>
<dbReference type="EMBL" id="UYRW01013915">
    <property type="protein sequence ID" value="VDN00615.1"/>
    <property type="molecule type" value="Genomic_DNA"/>
</dbReference>
<sequence>LHTKNCHVAAFVHVLTNVFDRFNGITVFYIFVCALNAFNSKGEYGTTHRLSTSMSPFDMCLYPTFMCALNAFTSKGEYGTTHRLSTSMSPFDMCMVANLPPSFTDLLLYEGYPSFPVIVLDSTALGYCLEHFPSIMHGDFGFSVPQGPCIIFLVTTSYRSLSSSASGISAHITSSISSEVIL</sequence>
<reference evidence="1 2" key="1">
    <citation type="submission" date="2018-08" db="EMBL/GenBank/DDBJ databases">
        <authorList>
            <person name="Laetsch R D."/>
            <person name="Stevens L."/>
            <person name="Kumar S."/>
            <person name="Blaxter L. M."/>
        </authorList>
    </citation>
    <scope>NUCLEOTIDE SEQUENCE [LARGE SCALE GENOMIC DNA]</scope>
</reference>
<accession>A0A3P7K9S1</accession>
<gene>
    <name evidence="1" type="ORF">NOO_LOCUS13182</name>
</gene>
<dbReference type="OrthoDB" id="10130242at2759"/>
<dbReference type="Proteomes" id="UP000271087">
    <property type="component" value="Unassembled WGS sequence"/>
</dbReference>